<evidence type="ECO:0000313" key="5">
    <source>
        <dbReference type="Proteomes" id="UP000002640"/>
    </source>
</evidence>
<dbReference type="KEGG" id="psoj:PHYSODRAFT_528062"/>
<dbReference type="SUPFAM" id="SSF57850">
    <property type="entry name" value="RING/U-box"/>
    <property type="match status" value="1"/>
</dbReference>
<dbReference type="GeneID" id="20661202"/>
<dbReference type="InterPro" id="IPR013083">
    <property type="entry name" value="Znf_RING/FYVE/PHD"/>
</dbReference>
<dbReference type="GO" id="GO:0005525">
    <property type="term" value="F:GTP binding"/>
    <property type="evidence" value="ECO:0007669"/>
    <property type="project" value="InterPro"/>
</dbReference>
<dbReference type="GO" id="GO:0008270">
    <property type="term" value="F:zinc ion binding"/>
    <property type="evidence" value="ECO:0007669"/>
    <property type="project" value="UniProtKB-KW"/>
</dbReference>
<name>G5AAX2_PHYSP</name>
<dbReference type="InterPro" id="IPR036465">
    <property type="entry name" value="vWFA_dom_sf"/>
</dbReference>
<dbReference type="InterPro" id="IPR015894">
    <property type="entry name" value="Guanylate-bd_N"/>
</dbReference>
<keyword evidence="1" id="KW-0862">Zinc</keyword>
<dbReference type="SUPFAM" id="SSF53300">
    <property type="entry name" value="vWA-like"/>
    <property type="match status" value="1"/>
</dbReference>
<dbReference type="PANTHER" id="PTHR22796:SF1">
    <property type="entry name" value="VWFA DOMAIN-CONTAINING PROTEIN"/>
    <property type="match status" value="1"/>
</dbReference>
<dbReference type="InterPro" id="IPR002035">
    <property type="entry name" value="VWF_A"/>
</dbReference>
<dbReference type="PROSITE" id="PS50089">
    <property type="entry name" value="ZF_RING_2"/>
    <property type="match status" value="1"/>
</dbReference>
<dbReference type="InterPro" id="IPR027417">
    <property type="entry name" value="P-loop_NTPase"/>
</dbReference>
<dbReference type="Pfam" id="PF13639">
    <property type="entry name" value="zf-RING_2"/>
    <property type="match status" value="1"/>
</dbReference>
<evidence type="ECO:0000313" key="4">
    <source>
        <dbReference type="EMBL" id="EGZ07751.1"/>
    </source>
</evidence>
<dbReference type="CDD" id="cd16448">
    <property type="entry name" value="RING-H2"/>
    <property type="match status" value="1"/>
</dbReference>
<keyword evidence="5" id="KW-1185">Reference proteome</keyword>
<reference evidence="4 5" key="1">
    <citation type="journal article" date="2006" name="Science">
        <title>Phytophthora genome sequences uncover evolutionary origins and mechanisms of pathogenesis.</title>
        <authorList>
            <person name="Tyler B.M."/>
            <person name="Tripathy S."/>
            <person name="Zhang X."/>
            <person name="Dehal P."/>
            <person name="Jiang R.H."/>
            <person name="Aerts A."/>
            <person name="Arredondo F.D."/>
            <person name="Baxter L."/>
            <person name="Bensasson D."/>
            <person name="Beynon J.L."/>
            <person name="Chapman J."/>
            <person name="Damasceno C.M."/>
            <person name="Dorrance A.E."/>
            <person name="Dou D."/>
            <person name="Dickerman A.W."/>
            <person name="Dubchak I.L."/>
            <person name="Garbelotto M."/>
            <person name="Gijzen M."/>
            <person name="Gordon S.G."/>
            <person name="Govers F."/>
            <person name="Grunwald N.J."/>
            <person name="Huang W."/>
            <person name="Ivors K.L."/>
            <person name="Jones R.W."/>
            <person name="Kamoun S."/>
            <person name="Krampis K."/>
            <person name="Lamour K.H."/>
            <person name="Lee M.K."/>
            <person name="McDonald W.H."/>
            <person name="Medina M."/>
            <person name="Meijer H.J."/>
            <person name="Nordberg E.K."/>
            <person name="Maclean D.J."/>
            <person name="Ospina-Giraldo M.D."/>
            <person name="Morris P.F."/>
            <person name="Phuntumart V."/>
            <person name="Putnam N.H."/>
            <person name="Rash S."/>
            <person name="Rose J.K."/>
            <person name="Sakihama Y."/>
            <person name="Salamov A.A."/>
            <person name="Savidor A."/>
            <person name="Scheuring C.F."/>
            <person name="Smith B.M."/>
            <person name="Sobral B.W."/>
            <person name="Terry A."/>
            <person name="Torto-Alalibo T.A."/>
            <person name="Win J."/>
            <person name="Xu Z."/>
            <person name="Zhang H."/>
            <person name="Grigoriev I.V."/>
            <person name="Rokhsar D.S."/>
            <person name="Boore J.L."/>
        </authorList>
    </citation>
    <scope>NUCLEOTIDE SEQUENCE [LARGE SCALE GENOMIC DNA]</scope>
    <source>
        <strain evidence="4 5">P6497</strain>
    </source>
</reference>
<dbReference type="PROSITE" id="PS50234">
    <property type="entry name" value="VWFA"/>
    <property type="match status" value="1"/>
</dbReference>
<dbReference type="SMART" id="SM00184">
    <property type="entry name" value="RING"/>
    <property type="match status" value="1"/>
</dbReference>
<organism evidence="4 5">
    <name type="scientific">Phytophthora sojae (strain P6497)</name>
    <name type="common">Soybean stem and root rot agent</name>
    <name type="synonym">Phytophthora megasperma f. sp. glycines</name>
    <dbReference type="NCBI Taxonomy" id="1094619"/>
    <lineage>
        <taxon>Eukaryota</taxon>
        <taxon>Sar</taxon>
        <taxon>Stramenopiles</taxon>
        <taxon>Oomycota</taxon>
        <taxon>Peronosporomycetes</taxon>
        <taxon>Peronosporales</taxon>
        <taxon>Peronosporaceae</taxon>
        <taxon>Phytophthora</taxon>
    </lineage>
</organism>
<feature type="domain" description="RING-type" evidence="2">
    <location>
        <begin position="2095"/>
        <end position="2142"/>
    </location>
</feature>
<dbReference type="Gene3D" id="3.40.50.300">
    <property type="entry name" value="P-loop containing nucleotide triphosphate hydrolases"/>
    <property type="match status" value="1"/>
</dbReference>
<proteinExistence type="predicted"/>
<evidence type="ECO:0000256" key="1">
    <source>
        <dbReference type="PROSITE-ProRule" id="PRU00175"/>
    </source>
</evidence>
<dbReference type="SMR" id="G5AAX2"/>
<dbReference type="Pfam" id="PF02263">
    <property type="entry name" value="GBP"/>
    <property type="match status" value="1"/>
</dbReference>
<feature type="domain" description="VWFA" evidence="3">
    <location>
        <begin position="1904"/>
        <end position="2078"/>
    </location>
</feature>
<dbReference type="PANTHER" id="PTHR22796">
    <property type="entry name" value="URG4-RELATED"/>
    <property type="match status" value="1"/>
</dbReference>
<accession>G5AAX2</accession>
<keyword evidence="1" id="KW-0863">Zinc-finger</keyword>
<dbReference type="STRING" id="1094619.G5AAX2"/>
<gene>
    <name evidence="4" type="ORF">PHYSODRAFT_528062</name>
</gene>
<dbReference type="CDD" id="cd00198">
    <property type="entry name" value="vWFA"/>
    <property type="match status" value="1"/>
</dbReference>
<evidence type="ECO:0000259" key="2">
    <source>
        <dbReference type="PROSITE" id="PS50089"/>
    </source>
</evidence>
<protein>
    <recommendedName>
        <fullName evidence="6">VWFA domain-containing protein</fullName>
    </recommendedName>
</protein>
<dbReference type="Gene3D" id="3.30.40.10">
    <property type="entry name" value="Zinc/RING finger domain, C3HC4 (zinc finger)"/>
    <property type="match status" value="1"/>
</dbReference>
<dbReference type="GO" id="GO:0003924">
    <property type="term" value="F:GTPase activity"/>
    <property type="evidence" value="ECO:0007669"/>
    <property type="project" value="InterPro"/>
</dbReference>
<dbReference type="RefSeq" id="XP_009537317.1">
    <property type="nucleotide sequence ID" value="XM_009539022.1"/>
</dbReference>
<dbReference type="SUPFAM" id="SSF52540">
    <property type="entry name" value="P-loop containing nucleoside triphosphate hydrolases"/>
    <property type="match status" value="1"/>
</dbReference>
<dbReference type="Proteomes" id="UP000002640">
    <property type="component" value="Unassembled WGS sequence"/>
</dbReference>
<keyword evidence="1" id="KW-0479">Metal-binding</keyword>
<dbReference type="Pfam" id="PF00092">
    <property type="entry name" value="VWA"/>
    <property type="match status" value="1"/>
</dbReference>
<evidence type="ECO:0008006" key="6">
    <source>
        <dbReference type="Google" id="ProtNLM"/>
    </source>
</evidence>
<evidence type="ECO:0000259" key="3">
    <source>
        <dbReference type="PROSITE" id="PS50234"/>
    </source>
</evidence>
<dbReference type="Gene3D" id="3.40.50.410">
    <property type="entry name" value="von Willebrand factor, type A domain"/>
    <property type="match status" value="1"/>
</dbReference>
<dbReference type="OMA" id="HWLRAFY"/>
<dbReference type="EMBL" id="JH159162">
    <property type="protein sequence ID" value="EGZ07751.1"/>
    <property type="molecule type" value="Genomic_DNA"/>
</dbReference>
<dbReference type="InterPro" id="IPR001841">
    <property type="entry name" value="Znf_RING"/>
</dbReference>
<dbReference type="SMART" id="SM00327">
    <property type="entry name" value="VWA"/>
    <property type="match status" value="1"/>
</dbReference>
<dbReference type="InParanoid" id="G5AAX2"/>
<sequence>MRFNVGAAQKLISSDCFRLLSLAPEVQNDVEVLKTVLEELEVMRLSQALGMLSSINPKDFEMEMLEAREFDDDFAIFLRKEVFGRDENRETGGVKVVSLFGKQDAVRCELERLSCWSEDMEKNLKAEDQGIYCVKRGDDAGGHSLVLFGWIQDCWFRKFRLRDTATYVLRFLTCLSPDMVCCLSAEDVELLERTVADMNSNSLDAWKSFSVAFHVERQEEQKDAVSYESLASILLPTGSATQKIQLLKGSYPAFSVVEPAPAMKKTEKMSQRFGSVKEFASWVVAESKERNLRVEFGGMDSDSFCREILKAAGQWPEEELTKVKEMTTRSLQTSEEQAHDRAQAQIEEYRAALLGHMDKLFDLDVLYKAAKDEPAFVTLNEYVQDVQANRAIWSKIDSKTQATLNLPLRLKNQLKAIASTFRDNLANVTDGEDVTESLAKFMHDFTVSDTQVTDKSDGLWGRAWKRFFGHDTSLMSDIFRECMAKPLAEAREAWFEAVEAVLAVAERVMTIKWNEETQHSLHQSCAADRQKLVADAFRGLLRFWRDEHDGGLVITVSPRARHTMVYCDIQREHWKPATDQMKVFKLAPNDKGSYDKIELGTHRLEPGAKILKAFTIKNHCMILVTTSPRGTLVERVDFPLNRRWLFETTGNVTFNRLFGRTASLCDFNVHERVIAFVEEGGRVVIYRFNETFSSLEIYKRVELSLRTSLTLPVADVLLVEGTLYATDMNGSIQSVNLRNQQTSREVQILPSGSRAPNSSLFATADNMVLGFVMEKSSDDDQDSILCAVASEDFRDVPVIQSGYNLLPSRGLLVQCFDDVLFAVDEEMREISVYRLAVTVRSESFRIQHSKEHSINGSKTEADESDAEVGHWLRAFYHTYEKFPVRGLIRSVNDTRATLRVHLACSSALTKPAEEICRSFFQAMMRDLRKLNKPLGGMDLARDLTFLKNSNTAMDSITVQPLRSFLQELITFVPIQVCRTEGNSLTVMTNGKAQPTDTQSQDVQAVDIARSIRFGLLSPLLESWQGRCVVITSMGKQSTGKSYLLNHLTGSSFAIAGARCTDGAWMSIRILPGNVLLVVLDFEGLGSFERTEQEDVFLSVFNASISMFTIFRMEMRYDKEVDDLFARFQKGVALIKGDPSLFRGKLYMSVKDVNPNDQKGVMDEFVAKFQKLVGANKDSNFLVDLYKGQLEINCSPPLGTISYYQSLMHAQNFIENSLCGVDTAGFRSGKTFLNCIRLVLAKIAILDWTSLDEGAKQFQLSEISSKLPGLLRTGCIIPQEYVSRNEDIAQYLKEDIVVAGNGRVIDVDLETMIAEYPALAEKWTALSESVDLDALVDWEIDLGFDCSSTTDEILEQIHGAIKQLLRLFLRPNANIRGGKVSREIVDEFDAFLAFIVRRRKARISLWAKQMLGGKVSEEWKAVEQQYLGRFQMLLTRCQSQCDECRFGCMKAAAHSGTDKHDCGGNHKCAGRCEYCESSEHFGKTPSCAKEAGHEGKCECADGDHTCGRDCCMANSPNCGKKCSLKRGHLDLHKCDVPTHTCGEECSAQNCSGRCVLNVEEPHTAHKCVEVRCIQKCVMDGCNEVCGAMDHFHGQVDVAVVFSVENDDEKGATTFDAASEAPVVHMCGNGHECQALCEEKGICRVDVFLKQSSKTFKGARGTFQFTFQEMNGSRKKCAKLLPPGQQMHQGAHTCVCERDEEAEEGEGETIHYCDVRCPCCSYFCQKKHGHFGSHTTSHGNMRNTYFLSDAEEIDIEERKYKAGEMGIAEMCNLYCSKMGREHVHYLDCEQGSKQKCVYSGSSSDQRRHCTRALEPKPDKETDEVLHEQFWKTLGWEDPCTSKMELELFGKCGYKCDAPDHDEKPSHCILPAWHKPEPKPRTGFDGFTYVSGHKFECSHVASGGKMHHVFVLDCSGSMSGRPWSDLMAAWKEYVYNRIADGATLDLVSVVTFDNYAQIVYEAQNITTMTNASVPYRGGGTTYAAGLRAANEVLSRVNFDTYKPAIVFFSDGHPSDPLHGEQLATHIRACYEKNGLQAFAVGFGSINLNILERVAEKLGGSYHHVLTGNELKATFFSISASLSTRAGLALTKPDHERNCVICGQDLASGETVKLGACGHELHKACLDVLVRNAEQDGELARCPSCRREISA</sequence>